<organism evidence="1 2">
    <name type="scientific">Ramularia collo-cygni</name>
    <dbReference type="NCBI Taxonomy" id="112498"/>
    <lineage>
        <taxon>Eukaryota</taxon>
        <taxon>Fungi</taxon>
        <taxon>Dikarya</taxon>
        <taxon>Ascomycota</taxon>
        <taxon>Pezizomycotina</taxon>
        <taxon>Dothideomycetes</taxon>
        <taxon>Dothideomycetidae</taxon>
        <taxon>Mycosphaerellales</taxon>
        <taxon>Mycosphaerellaceae</taxon>
        <taxon>Ramularia</taxon>
    </lineage>
</organism>
<proteinExistence type="predicted"/>
<dbReference type="GeneID" id="35598687"/>
<reference evidence="1 2" key="1">
    <citation type="submission" date="2016-03" db="EMBL/GenBank/DDBJ databases">
        <authorList>
            <person name="Ploux O."/>
        </authorList>
    </citation>
    <scope>NUCLEOTIDE SEQUENCE [LARGE SCALE GENOMIC DNA]</scope>
    <source>
        <strain evidence="1 2">URUG2</strain>
    </source>
</reference>
<name>A0A2D3V833_9PEZI</name>
<gene>
    <name evidence="1" type="ORF">RCC_03486</name>
</gene>
<sequence>MAPRVSRKMKYDRCTNEELQKFCADRRIKVSDPPAPTSLRSREDRQHARQHRHECIAALKIADANPGPFRFVSLCAELRTAVYKDLLILENSWTCHPQILAVSKQVNREATNILYGHNLIEVKFWDDGMYVHGERPSDHGPEYWPAFLEKAQFIRLSYGSQTKPFQAPGVRSSYCETALYWLCGSLMNNHMLRSIKIDFTHAPQALGDPEYDEPFDVYALRLLGPLKECVVEGVNGVYHDHELEMEAPLRLSIPQGPDIDEWSPYYRACTGTWDGFVLACNVQLSKVAQMPPGPRKAANAFLDDLHDSLTKIIRQGHVKHCLIRDEAPWWGGIEVTNDTSDGLIRAYKSYMQYQGDFVRAMINQFIASDLPIPVTEFRHFFVDSQIALMLGSRKIYNQVLKQSVVEELGDESSRCVATGFFDQL</sequence>
<dbReference type="EMBL" id="FJUY01000004">
    <property type="protein sequence ID" value="CZT17649.1"/>
    <property type="molecule type" value="Genomic_DNA"/>
</dbReference>
<keyword evidence="2" id="KW-1185">Reference proteome</keyword>
<protein>
    <submittedName>
        <fullName evidence="1">Uncharacterized protein</fullName>
    </submittedName>
</protein>
<dbReference type="RefSeq" id="XP_023624540.1">
    <property type="nucleotide sequence ID" value="XM_023768772.1"/>
</dbReference>
<evidence type="ECO:0000313" key="2">
    <source>
        <dbReference type="Proteomes" id="UP000225277"/>
    </source>
</evidence>
<dbReference type="Proteomes" id="UP000225277">
    <property type="component" value="Unassembled WGS sequence"/>
</dbReference>
<evidence type="ECO:0000313" key="1">
    <source>
        <dbReference type="EMBL" id="CZT17649.1"/>
    </source>
</evidence>
<dbReference type="AlphaFoldDB" id="A0A2D3V833"/>
<dbReference type="OrthoDB" id="3640584at2759"/>
<accession>A0A2D3V833</accession>